<sequence length="152" mass="15948">MGDDHTLARTCCLPHSLSVTCAHKALTGLLGDHLLSIGRLLHGIGILYLATSESVMPRNVDVVSLISPNITANPDEPGTFGIPCSLLPDLPPSSTSSSSELSVGPFADKPDVCQTLINVSEGYNLIGLSLLKHYYSARDINGTTIGFAPSGF</sequence>
<evidence type="ECO:0000313" key="2">
    <source>
        <dbReference type="Proteomes" id="UP001215598"/>
    </source>
</evidence>
<dbReference type="SUPFAM" id="SSF50630">
    <property type="entry name" value="Acid proteases"/>
    <property type="match status" value="1"/>
</dbReference>
<evidence type="ECO:0008006" key="3">
    <source>
        <dbReference type="Google" id="ProtNLM"/>
    </source>
</evidence>
<dbReference type="AlphaFoldDB" id="A0AAD7HFP9"/>
<protein>
    <recommendedName>
        <fullName evidence="3">Peptidase A1 domain-containing protein</fullName>
    </recommendedName>
</protein>
<gene>
    <name evidence="1" type="ORF">B0H16DRAFT_1739461</name>
</gene>
<proteinExistence type="predicted"/>
<name>A0AAD7HFP9_9AGAR</name>
<reference evidence="1" key="1">
    <citation type="submission" date="2023-03" db="EMBL/GenBank/DDBJ databases">
        <title>Massive genome expansion in bonnet fungi (Mycena s.s.) driven by repeated elements and novel gene families across ecological guilds.</title>
        <authorList>
            <consortium name="Lawrence Berkeley National Laboratory"/>
            <person name="Harder C.B."/>
            <person name="Miyauchi S."/>
            <person name="Viragh M."/>
            <person name="Kuo A."/>
            <person name="Thoen E."/>
            <person name="Andreopoulos B."/>
            <person name="Lu D."/>
            <person name="Skrede I."/>
            <person name="Drula E."/>
            <person name="Henrissat B."/>
            <person name="Morin E."/>
            <person name="Kohler A."/>
            <person name="Barry K."/>
            <person name="LaButti K."/>
            <person name="Morin E."/>
            <person name="Salamov A."/>
            <person name="Lipzen A."/>
            <person name="Mereny Z."/>
            <person name="Hegedus B."/>
            <person name="Baldrian P."/>
            <person name="Stursova M."/>
            <person name="Weitz H."/>
            <person name="Taylor A."/>
            <person name="Grigoriev I.V."/>
            <person name="Nagy L.G."/>
            <person name="Martin F."/>
            <person name="Kauserud H."/>
        </authorList>
    </citation>
    <scope>NUCLEOTIDE SEQUENCE</scope>
    <source>
        <strain evidence="1">CBHHK182m</strain>
    </source>
</reference>
<dbReference type="InterPro" id="IPR021109">
    <property type="entry name" value="Peptidase_aspartic_dom_sf"/>
</dbReference>
<keyword evidence="2" id="KW-1185">Reference proteome</keyword>
<accession>A0AAD7HFP9</accession>
<comment type="caution">
    <text evidence="1">The sequence shown here is derived from an EMBL/GenBank/DDBJ whole genome shotgun (WGS) entry which is preliminary data.</text>
</comment>
<dbReference type="Gene3D" id="2.40.70.10">
    <property type="entry name" value="Acid Proteases"/>
    <property type="match status" value="1"/>
</dbReference>
<dbReference type="Proteomes" id="UP001215598">
    <property type="component" value="Unassembled WGS sequence"/>
</dbReference>
<organism evidence="1 2">
    <name type="scientific">Mycena metata</name>
    <dbReference type="NCBI Taxonomy" id="1033252"/>
    <lineage>
        <taxon>Eukaryota</taxon>
        <taxon>Fungi</taxon>
        <taxon>Dikarya</taxon>
        <taxon>Basidiomycota</taxon>
        <taxon>Agaricomycotina</taxon>
        <taxon>Agaricomycetes</taxon>
        <taxon>Agaricomycetidae</taxon>
        <taxon>Agaricales</taxon>
        <taxon>Marasmiineae</taxon>
        <taxon>Mycenaceae</taxon>
        <taxon>Mycena</taxon>
    </lineage>
</organism>
<evidence type="ECO:0000313" key="1">
    <source>
        <dbReference type="EMBL" id="KAJ7719263.1"/>
    </source>
</evidence>
<dbReference type="EMBL" id="JARKIB010000254">
    <property type="protein sequence ID" value="KAJ7719263.1"/>
    <property type="molecule type" value="Genomic_DNA"/>
</dbReference>